<dbReference type="SUPFAM" id="SSF51735">
    <property type="entry name" value="NAD(P)-binding Rossmann-fold domains"/>
    <property type="match status" value="1"/>
</dbReference>
<proteinExistence type="predicted"/>
<dbReference type="InterPro" id="IPR036291">
    <property type="entry name" value="NAD(P)-bd_dom_sf"/>
</dbReference>
<accession>A0A9N9V7I5</accession>
<name>A0A9N9V7I5_9HYPO</name>
<keyword evidence="3" id="KW-1185">Reference proteome</keyword>
<dbReference type="Gene3D" id="3.40.50.720">
    <property type="entry name" value="NAD(P)-binding Rossmann-like Domain"/>
    <property type="match status" value="1"/>
</dbReference>
<dbReference type="GO" id="GO:0000166">
    <property type="term" value="F:nucleotide binding"/>
    <property type="evidence" value="ECO:0007669"/>
    <property type="project" value="InterPro"/>
</dbReference>
<dbReference type="PANTHER" id="PTHR42840">
    <property type="entry name" value="NAD(P)-BINDING ROSSMANN-FOLD SUPERFAMILY PROTEIN-RELATED"/>
    <property type="match status" value="1"/>
</dbReference>
<evidence type="ECO:0000259" key="1">
    <source>
        <dbReference type="Pfam" id="PF01408"/>
    </source>
</evidence>
<dbReference type="Proteomes" id="UP000696573">
    <property type="component" value="Unassembled WGS sequence"/>
</dbReference>
<protein>
    <recommendedName>
        <fullName evidence="1">Gfo/Idh/MocA-like oxidoreductase N-terminal domain-containing protein</fullName>
    </recommendedName>
</protein>
<dbReference type="EMBL" id="CABFNQ020000645">
    <property type="protein sequence ID" value="CAH0020790.1"/>
    <property type="molecule type" value="Genomic_DNA"/>
</dbReference>
<dbReference type="FunFam" id="3.40.50.720:FF:000911">
    <property type="entry name" value="Chromosome 8, whole genome shotgun sequence"/>
    <property type="match status" value="1"/>
</dbReference>
<evidence type="ECO:0000313" key="3">
    <source>
        <dbReference type="Proteomes" id="UP000696573"/>
    </source>
</evidence>
<dbReference type="GO" id="GO:0006740">
    <property type="term" value="P:NADPH regeneration"/>
    <property type="evidence" value="ECO:0007669"/>
    <property type="project" value="TreeGrafter"/>
</dbReference>
<dbReference type="PANTHER" id="PTHR42840:SF7">
    <property type="entry name" value="BINDING ROSSMANN FOLD OXIDOREDUCTASE, PUTATIVE (AFU_ORTHOLOGUE AFUA_4G10190)-RELATED"/>
    <property type="match status" value="1"/>
</dbReference>
<dbReference type="GO" id="GO:0005737">
    <property type="term" value="C:cytoplasm"/>
    <property type="evidence" value="ECO:0007669"/>
    <property type="project" value="TreeGrafter"/>
</dbReference>
<sequence>MSPSNNNQKVLRVGLIGCGEVSQVVHIPTLSYMSDWFRITYMCDVSALALEHCASKVAGARPQTTANPEDLCASDDVDVVLVVSSDEYHSSHAVCALQHNKHVFVEKPVALTSRDIQAIMTAEKSSKARAMVGYMRRYASPFEDAVKEIGGLDKILYARVRDIIGQNSFFVDQSCTFPRKFTDFKPEDATDKSDRAKEMIAEAFEKDCGGIPVTDDSTLMWRVLAGLGSHDLSVMREALGMPDKVVGTSLGFPFWTATFQYPGFAVSYESGMDNIPRFDAHLEVYSSNKTVRVQYDTPYVKGLPVTMHIVENVDGAYRESTIRKSYEDPYTLELKAFWKLVVAEQLVKTTVADALKDIEIFGMIMKHGYGEK</sequence>
<dbReference type="GO" id="GO:0016491">
    <property type="term" value="F:oxidoreductase activity"/>
    <property type="evidence" value="ECO:0007669"/>
    <property type="project" value="TreeGrafter"/>
</dbReference>
<dbReference type="OrthoDB" id="64915at2759"/>
<evidence type="ECO:0000313" key="2">
    <source>
        <dbReference type="EMBL" id="CAH0020790.1"/>
    </source>
</evidence>
<dbReference type="AlphaFoldDB" id="A0A9N9V7I5"/>
<dbReference type="Gene3D" id="3.30.360.10">
    <property type="entry name" value="Dihydrodipicolinate Reductase, domain 2"/>
    <property type="match status" value="1"/>
</dbReference>
<reference evidence="2" key="1">
    <citation type="submission" date="2021-10" db="EMBL/GenBank/DDBJ databases">
        <authorList>
            <person name="Piombo E."/>
        </authorList>
    </citation>
    <scope>NUCLEOTIDE SEQUENCE</scope>
</reference>
<dbReference type="Pfam" id="PF01408">
    <property type="entry name" value="GFO_IDH_MocA"/>
    <property type="match status" value="1"/>
</dbReference>
<comment type="caution">
    <text evidence="2">The sequence shown here is derived from an EMBL/GenBank/DDBJ whole genome shotgun (WGS) entry which is preliminary data.</text>
</comment>
<organism evidence="2 3">
    <name type="scientific">Clonostachys rhizophaga</name>
    <dbReference type="NCBI Taxonomy" id="160324"/>
    <lineage>
        <taxon>Eukaryota</taxon>
        <taxon>Fungi</taxon>
        <taxon>Dikarya</taxon>
        <taxon>Ascomycota</taxon>
        <taxon>Pezizomycotina</taxon>
        <taxon>Sordariomycetes</taxon>
        <taxon>Hypocreomycetidae</taxon>
        <taxon>Hypocreales</taxon>
        <taxon>Bionectriaceae</taxon>
        <taxon>Clonostachys</taxon>
    </lineage>
</organism>
<feature type="domain" description="Gfo/Idh/MocA-like oxidoreductase N-terminal" evidence="1">
    <location>
        <begin position="11"/>
        <end position="134"/>
    </location>
</feature>
<dbReference type="InterPro" id="IPR000683">
    <property type="entry name" value="Gfo/Idh/MocA-like_OxRdtase_N"/>
</dbReference>
<gene>
    <name evidence="2" type="ORF">CRHIZ90672A_00004605</name>
</gene>